<dbReference type="Proteomes" id="UP000299102">
    <property type="component" value="Unassembled WGS sequence"/>
</dbReference>
<gene>
    <name evidence="2" type="ORF">EVAR_67393_1</name>
</gene>
<keyword evidence="1" id="KW-0732">Signal</keyword>
<name>A0A4C2A3A2_EUMVA</name>
<organism evidence="2 3">
    <name type="scientific">Eumeta variegata</name>
    <name type="common">Bagworm moth</name>
    <name type="synonym">Eumeta japonica</name>
    <dbReference type="NCBI Taxonomy" id="151549"/>
    <lineage>
        <taxon>Eukaryota</taxon>
        <taxon>Metazoa</taxon>
        <taxon>Ecdysozoa</taxon>
        <taxon>Arthropoda</taxon>
        <taxon>Hexapoda</taxon>
        <taxon>Insecta</taxon>
        <taxon>Pterygota</taxon>
        <taxon>Neoptera</taxon>
        <taxon>Endopterygota</taxon>
        <taxon>Lepidoptera</taxon>
        <taxon>Glossata</taxon>
        <taxon>Ditrysia</taxon>
        <taxon>Tineoidea</taxon>
        <taxon>Psychidae</taxon>
        <taxon>Oiketicinae</taxon>
        <taxon>Eumeta</taxon>
    </lineage>
</organism>
<keyword evidence="3" id="KW-1185">Reference proteome</keyword>
<evidence type="ECO:0000256" key="1">
    <source>
        <dbReference type="SAM" id="SignalP"/>
    </source>
</evidence>
<feature type="signal peptide" evidence="1">
    <location>
        <begin position="1"/>
        <end position="23"/>
    </location>
</feature>
<evidence type="ECO:0000313" key="2">
    <source>
        <dbReference type="EMBL" id="GBP93659.1"/>
    </source>
</evidence>
<feature type="chain" id="PRO_5020026756" evidence="1">
    <location>
        <begin position="24"/>
        <end position="138"/>
    </location>
</feature>
<evidence type="ECO:0000313" key="3">
    <source>
        <dbReference type="Proteomes" id="UP000299102"/>
    </source>
</evidence>
<accession>A0A4C2A3A2</accession>
<dbReference type="AlphaFoldDB" id="A0A4C2A3A2"/>
<reference evidence="2 3" key="1">
    <citation type="journal article" date="2019" name="Commun. Biol.">
        <title>The bagworm genome reveals a unique fibroin gene that provides high tensile strength.</title>
        <authorList>
            <person name="Kono N."/>
            <person name="Nakamura H."/>
            <person name="Ohtoshi R."/>
            <person name="Tomita M."/>
            <person name="Numata K."/>
            <person name="Arakawa K."/>
        </authorList>
    </citation>
    <scope>NUCLEOTIDE SEQUENCE [LARGE SCALE GENOMIC DNA]</scope>
</reference>
<sequence>MCGPLTTWRTDWTAWLVWGIVRALPKNVFREITFTFGPIFANELLFFNYKRNSATLRASSGLFGPPSSAWGHLRMHQGLAAAYTGDELRRMSSSTRCHRSRGIIPGALCINLRGASDIEALGRDFTSLAGKPEMEASV</sequence>
<proteinExistence type="predicted"/>
<protein>
    <submittedName>
        <fullName evidence="2">Uncharacterized protein</fullName>
    </submittedName>
</protein>
<comment type="caution">
    <text evidence="2">The sequence shown here is derived from an EMBL/GenBank/DDBJ whole genome shotgun (WGS) entry which is preliminary data.</text>
</comment>
<dbReference type="EMBL" id="BGZK01002403">
    <property type="protein sequence ID" value="GBP93659.1"/>
    <property type="molecule type" value="Genomic_DNA"/>
</dbReference>